<dbReference type="Gene3D" id="3.20.20.150">
    <property type="entry name" value="Divalent-metal-dependent TIM barrel enzymes"/>
    <property type="match status" value="1"/>
</dbReference>
<dbReference type="RefSeq" id="WP_012036409.1">
    <property type="nucleotide sequence ID" value="NC_009464.1"/>
</dbReference>
<dbReference type="GO" id="GO:0006281">
    <property type="term" value="P:DNA repair"/>
    <property type="evidence" value="ECO:0007669"/>
    <property type="project" value="InterPro"/>
</dbReference>
<evidence type="ECO:0000313" key="2">
    <source>
        <dbReference type="EMBL" id="CAJ36100.1"/>
    </source>
</evidence>
<dbReference type="InterPro" id="IPR050312">
    <property type="entry name" value="IolE/XylAMocC-like"/>
</dbReference>
<dbReference type="STRING" id="351160.RCIX711"/>
<dbReference type="GeneID" id="5142808"/>
<dbReference type="PANTHER" id="PTHR12110:SF21">
    <property type="entry name" value="XYLOSE ISOMERASE-LIKE TIM BARREL DOMAIN-CONTAINING PROTEIN"/>
    <property type="match status" value="1"/>
</dbReference>
<reference evidence="2 3" key="1">
    <citation type="journal article" date="2006" name="Science">
        <title>Genome of rice cluster I archaea -- the key methane producers in the rice rhizosphere.</title>
        <authorList>
            <person name="Erkel C."/>
            <person name="Kube M."/>
            <person name="Reinhardt R."/>
            <person name="Liesack W."/>
        </authorList>
    </citation>
    <scope>NUCLEOTIDE SEQUENCE [LARGE SCALE GENOMIC DNA]</scope>
    <source>
        <strain evidence="3">DSM 22066 / NBRC 105507 / MRE50</strain>
    </source>
</reference>
<dbReference type="eggNOG" id="arCOG01895">
    <property type="taxonomic scope" value="Archaea"/>
</dbReference>
<dbReference type="EMBL" id="AM114193">
    <property type="protein sequence ID" value="CAJ36100.1"/>
    <property type="molecule type" value="Genomic_DNA"/>
</dbReference>
<feature type="domain" description="Xylose isomerase-like TIM barrel" evidence="1">
    <location>
        <begin position="23"/>
        <end position="243"/>
    </location>
</feature>
<dbReference type="Pfam" id="PF01261">
    <property type="entry name" value="AP_endonuc_2"/>
    <property type="match status" value="1"/>
</dbReference>
<evidence type="ECO:0000313" key="3">
    <source>
        <dbReference type="Proteomes" id="UP000000663"/>
    </source>
</evidence>
<gene>
    <name evidence="2" type="ORF">RCIX711</name>
</gene>
<dbReference type="GO" id="GO:0008270">
    <property type="term" value="F:zinc ion binding"/>
    <property type="evidence" value="ECO:0007669"/>
    <property type="project" value="InterPro"/>
</dbReference>
<dbReference type="InterPro" id="IPR001719">
    <property type="entry name" value="AP_endonuc_2"/>
</dbReference>
<dbReference type="SMART" id="SM00518">
    <property type="entry name" value="AP2Ec"/>
    <property type="match status" value="1"/>
</dbReference>
<protein>
    <recommendedName>
        <fullName evidence="1">Xylose isomerase-like TIM barrel domain-containing protein</fullName>
    </recommendedName>
</protein>
<dbReference type="InterPro" id="IPR013022">
    <property type="entry name" value="Xyl_isomerase-like_TIM-brl"/>
</dbReference>
<accession>Q0W693</accession>
<evidence type="ECO:0000259" key="1">
    <source>
        <dbReference type="Pfam" id="PF01261"/>
    </source>
</evidence>
<keyword evidence="3" id="KW-1185">Reference proteome</keyword>
<name>Q0W693_METAR</name>
<dbReference type="KEGG" id="rci:RCIX711"/>
<dbReference type="InterPro" id="IPR036237">
    <property type="entry name" value="Xyl_isomerase-like_sf"/>
</dbReference>
<dbReference type="Proteomes" id="UP000000663">
    <property type="component" value="Chromosome"/>
</dbReference>
<dbReference type="PANTHER" id="PTHR12110">
    <property type="entry name" value="HYDROXYPYRUVATE ISOMERASE"/>
    <property type="match status" value="1"/>
</dbReference>
<dbReference type="AlphaFoldDB" id="Q0W693"/>
<proteinExistence type="predicted"/>
<dbReference type="SUPFAM" id="SSF51658">
    <property type="entry name" value="Xylose isomerase-like"/>
    <property type="match status" value="1"/>
</dbReference>
<organism evidence="2 3">
    <name type="scientific">Methanocella arvoryzae (strain DSM 22066 / NBRC 105507 / MRE50)</name>
    <dbReference type="NCBI Taxonomy" id="351160"/>
    <lineage>
        <taxon>Archaea</taxon>
        <taxon>Methanobacteriati</taxon>
        <taxon>Methanobacteriota</taxon>
        <taxon>Stenosarchaea group</taxon>
        <taxon>Methanomicrobia</taxon>
        <taxon>Methanocellales</taxon>
        <taxon>Methanocellaceae</taxon>
        <taxon>Methanocella</taxon>
    </lineage>
</organism>
<dbReference type="GO" id="GO:0003677">
    <property type="term" value="F:DNA binding"/>
    <property type="evidence" value="ECO:0007669"/>
    <property type="project" value="InterPro"/>
</dbReference>
<sequence>MSWLSFSAYRLVDSQFSWASGLEDMGYEGWEIVSEGKQKITPETLPEIKSIINTTNLRITVHGPFSQLDLASLHEPLWNETIRQIRQCVELSADFTDTVVVHPGILSPLGREMKDKAWERNVEALKILARHAEEHRVKLCLENMPDMEKLLCRTPDELFGMVETVGSDGLGTTLDVGHANTTKNIPAFLREVRRINHIHIHDNKGTSDEHLAVGEGTVDWTRVFKGLKEYKGALVVEGRTLEEGRRSLGFVKKQKAKSQ</sequence>